<keyword evidence="5" id="KW-1185">Reference proteome</keyword>
<feature type="domain" description="THUMP" evidence="3">
    <location>
        <begin position="177"/>
        <end position="288"/>
    </location>
</feature>
<dbReference type="GO" id="GO:0003723">
    <property type="term" value="F:RNA binding"/>
    <property type="evidence" value="ECO:0007669"/>
    <property type="project" value="UniProtKB-UniRule"/>
</dbReference>
<dbReference type="SMART" id="SM00981">
    <property type="entry name" value="THUMP"/>
    <property type="match status" value="1"/>
</dbReference>
<gene>
    <name evidence="4" type="ORF">MKK02DRAFT_43381</name>
</gene>
<feature type="region of interest" description="Disordered" evidence="2">
    <location>
        <begin position="1"/>
        <end position="59"/>
    </location>
</feature>
<accession>A0AA38HD58</accession>
<keyword evidence="1" id="KW-0694">RNA-binding</keyword>
<dbReference type="PANTHER" id="PTHR13452">
    <property type="entry name" value="THUMP DOMAIN CONTAINING PROTEIN 1-RELATED"/>
    <property type="match status" value="1"/>
</dbReference>
<evidence type="ECO:0000256" key="1">
    <source>
        <dbReference type="PROSITE-ProRule" id="PRU00529"/>
    </source>
</evidence>
<dbReference type="EMBL" id="JAKWFO010000004">
    <property type="protein sequence ID" value="KAI9637459.1"/>
    <property type="molecule type" value="Genomic_DNA"/>
</dbReference>
<name>A0AA38HD58_9TREE</name>
<feature type="compositionally biased region" description="Low complexity" evidence="2">
    <location>
        <begin position="323"/>
        <end position="342"/>
    </location>
</feature>
<dbReference type="CDD" id="cd11717">
    <property type="entry name" value="THUMP_THUMPD1_like"/>
    <property type="match status" value="1"/>
</dbReference>
<evidence type="ECO:0000259" key="3">
    <source>
        <dbReference type="PROSITE" id="PS51165"/>
    </source>
</evidence>
<dbReference type="Pfam" id="PF02926">
    <property type="entry name" value="THUMP"/>
    <property type="match status" value="1"/>
</dbReference>
<sequence length="381" mass="40370">MSAPGAGNRSAGRSKQNYFKAARGGGGGDRGRGGGGRGRGRGKPPAPGGAGGPSYTAEDGRVVNPLGRYREGIALLGLTAPGISVTTVQFKERSAEREVIEYLETIVDELEESNPTSSAEPAMDDIEAELKQELEGLSGAAKVKSTRFRLCQHDTPCVIYINVLAPLDPVQLVQRILEKVERTGQSPFKYVKRLVPILAVGGATLKQIGDVAGPLVAERFATHDNRPLKFAIQPNSRNSNKLDRLELIKKIADEVIALPAGHTVDLTHADRTILVEVDKNAFGISVVEHYDRFKKYNPSSIAEALAKARAAEEPTSAPATGEASAKNTANRSARAAAINAASGVGGGEKRKAEEQDSEDVEMGDDNADSADVPASKVQRTV</sequence>
<dbReference type="InterPro" id="IPR040183">
    <property type="entry name" value="THUMPD1-like"/>
</dbReference>
<feature type="region of interest" description="Disordered" evidence="2">
    <location>
        <begin position="312"/>
        <end position="381"/>
    </location>
</feature>
<dbReference type="PANTHER" id="PTHR13452:SF10">
    <property type="entry name" value="THUMP DOMAIN-CONTAINING PROTEIN 1"/>
    <property type="match status" value="1"/>
</dbReference>
<dbReference type="PROSITE" id="PS51165">
    <property type="entry name" value="THUMP"/>
    <property type="match status" value="1"/>
</dbReference>
<feature type="compositionally biased region" description="Gly residues" evidence="2">
    <location>
        <begin position="23"/>
        <end position="37"/>
    </location>
</feature>
<organism evidence="4 5">
    <name type="scientific">Dioszegia hungarica</name>
    <dbReference type="NCBI Taxonomy" id="4972"/>
    <lineage>
        <taxon>Eukaryota</taxon>
        <taxon>Fungi</taxon>
        <taxon>Dikarya</taxon>
        <taxon>Basidiomycota</taxon>
        <taxon>Agaricomycotina</taxon>
        <taxon>Tremellomycetes</taxon>
        <taxon>Tremellales</taxon>
        <taxon>Bulleribasidiaceae</taxon>
        <taxon>Dioszegia</taxon>
    </lineage>
</organism>
<dbReference type="Proteomes" id="UP001164286">
    <property type="component" value="Unassembled WGS sequence"/>
</dbReference>
<comment type="caution">
    <text evidence="4">The sequence shown here is derived from an EMBL/GenBank/DDBJ whole genome shotgun (WGS) entry which is preliminary data.</text>
</comment>
<evidence type="ECO:0000313" key="4">
    <source>
        <dbReference type="EMBL" id="KAI9637459.1"/>
    </source>
</evidence>
<dbReference type="AlphaFoldDB" id="A0AA38HD58"/>
<feature type="compositionally biased region" description="Acidic residues" evidence="2">
    <location>
        <begin position="355"/>
        <end position="368"/>
    </location>
</feature>
<dbReference type="GO" id="GO:0006400">
    <property type="term" value="P:tRNA modification"/>
    <property type="evidence" value="ECO:0007669"/>
    <property type="project" value="InterPro"/>
</dbReference>
<reference evidence="4" key="1">
    <citation type="journal article" date="2022" name="G3 (Bethesda)">
        <title>High quality genome of the basidiomycete yeast Dioszegia hungarica PDD-24b-2 isolated from cloud water.</title>
        <authorList>
            <person name="Jarrige D."/>
            <person name="Haridas S."/>
            <person name="Bleykasten-Grosshans C."/>
            <person name="Joly M."/>
            <person name="Nadalig T."/>
            <person name="Sancelme M."/>
            <person name="Vuilleumier S."/>
            <person name="Grigoriev I.V."/>
            <person name="Amato P."/>
            <person name="Bringel F."/>
        </authorList>
    </citation>
    <scope>NUCLEOTIDE SEQUENCE</scope>
    <source>
        <strain evidence="4">PDD-24b-2</strain>
    </source>
</reference>
<dbReference type="Gene3D" id="3.30.2300.10">
    <property type="entry name" value="THUMP superfamily"/>
    <property type="match status" value="1"/>
</dbReference>
<protein>
    <recommendedName>
        <fullName evidence="3">THUMP domain-containing protein</fullName>
    </recommendedName>
</protein>
<dbReference type="GeneID" id="77731599"/>
<evidence type="ECO:0000256" key="2">
    <source>
        <dbReference type="SAM" id="MobiDB-lite"/>
    </source>
</evidence>
<dbReference type="InterPro" id="IPR004114">
    <property type="entry name" value="THUMP_dom"/>
</dbReference>
<dbReference type="SUPFAM" id="SSF143437">
    <property type="entry name" value="THUMP domain-like"/>
    <property type="match status" value="1"/>
</dbReference>
<proteinExistence type="predicted"/>
<evidence type="ECO:0000313" key="5">
    <source>
        <dbReference type="Proteomes" id="UP001164286"/>
    </source>
</evidence>
<dbReference type="RefSeq" id="XP_052947236.1">
    <property type="nucleotide sequence ID" value="XM_053092394.1"/>
</dbReference>